<dbReference type="InterPro" id="IPR009045">
    <property type="entry name" value="Zn_M74/Hedgehog-like"/>
</dbReference>
<feature type="domain" description="D-alanyl-D-alanine carboxypeptidase-like core" evidence="1">
    <location>
        <begin position="68"/>
        <end position="193"/>
    </location>
</feature>
<keyword evidence="2" id="KW-0378">Hydrolase</keyword>
<accession>A0ABW5Y2L8</accession>
<dbReference type="InterPro" id="IPR003709">
    <property type="entry name" value="VanY-like_core_dom"/>
</dbReference>
<dbReference type="PANTHER" id="PTHR34385">
    <property type="entry name" value="D-ALANYL-D-ALANINE CARBOXYPEPTIDASE"/>
    <property type="match status" value="1"/>
</dbReference>
<comment type="caution">
    <text evidence="2">The sequence shown here is derived from an EMBL/GenBank/DDBJ whole genome shotgun (WGS) entry which is preliminary data.</text>
</comment>
<keyword evidence="2" id="KW-0121">Carboxypeptidase</keyword>
<evidence type="ECO:0000313" key="2">
    <source>
        <dbReference type="EMBL" id="MFD2869549.1"/>
    </source>
</evidence>
<dbReference type="SUPFAM" id="SSF55166">
    <property type="entry name" value="Hedgehog/DD-peptidase"/>
    <property type="match status" value="1"/>
</dbReference>
<proteinExistence type="predicted"/>
<protein>
    <submittedName>
        <fullName evidence="2">D-alanyl-D-alanine carboxypeptidase family protein</fullName>
    </submittedName>
</protein>
<sequence>MKNWVKAVGCTALIIGLLGTTMTDTVVAKSDYIAGQKLPKKPTIIDGIILVNKETPLPSSYAPGESDKARAAYTRWNKAAKKAGYRFEAFSTYRSYARQKTLYNNYVAKDGRKAADRYSARPGFSEHQTGLAFDIGETKRPSEYASTRFGERAAGKWAAKTAHRYGFIMRYPKGKEKVTGYMYEPWHFRYVGKTAATKIYKEKLTLEAYLKAK</sequence>
<dbReference type="PANTHER" id="PTHR34385:SF1">
    <property type="entry name" value="PEPTIDOGLYCAN L-ALANYL-D-GLUTAMATE ENDOPEPTIDASE CWLK"/>
    <property type="match status" value="1"/>
</dbReference>
<dbReference type="Proteomes" id="UP001597568">
    <property type="component" value="Unassembled WGS sequence"/>
</dbReference>
<organism evidence="2 3">
    <name type="scientific">Kurthia populi</name>
    <dbReference type="NCBI Taxonomy" id="1562132"/>
    <lineage>
        <taxon>Bacteria</taxon>
        <taxon>Bacillati</taxon>
        <taxon>Bacillota</taxon>
        <taxon>Bacilli</taxon>
        <taxon>Bacillales</taxon>
        <taxon>Caryophanaceae</taxon>
        <taxon>Kurthia</taxon>
    </lineage>
</organism>
<dbReference type="EMBL" id="JBHUOR010000120">
    <property type="protein sequence ID" value="MFD2869549.1"/>
    <property type="molecule type" value="Genomic_DNA"/>
</dbReference>
<dbReference type="InterPro" id="IPR052179">
    <property type="entry name" value="DD-CPase-like"/>
</dbReference>
<dbReference type="GO" id="GO:0004180">
    <property type="term" value="F:carboxypeptidase activity"/>
    <property type="evidence" value="ECO:0007669"/>
    <property type="project" value="UniProtKB-KW"/>
</dbReference>
<gene>
    <name evidence="2" type="ORF">ACFSY7_13725</name>
</gene>
<dbReference type="Gene3D" id="3.30.1380.10">
    <property type="match status" value="1"/>
</dbReference>
<dbReference type="InterPro" id="IPR058193">
    <property type="entry name" value="VanY/YodJ_core_dom"/>
</dbReference>
<keyword evidence="3" id="KW-1185">Reference proteome</keyword>
<dbReference type="Pfam" id="PF02557">
    <property type="entry name" value="VanY"/>
    <property type="match status" value="1"/>
</dbReference>
<dbReference type="RefSeq" id="WP_380148225.1">
    <property type="nucleotide sequence ID" value="NZ_JBHUOR010000120.1"/>
</dbReference>
<evidence type="ECO:0000259" key="1">
    <source>
        <dbReference type="Pfam" id="PF02557"/>
    </source>
</evidence>
<reference evidence="3" key="1">
    <citation type="journal article" date="2019" name="Int. J. Syst. Evol. Microbiol.">
        <title>The Global Catalogue of Microorganisms (GCM) 10K type strain sequencing project: providing services to taxonomists for standard genome sequencing and annotation.</title>
        <authorList>
            <consortium name="The Broad Institute Genomics Platform"/>
            <consortium name="The Broad Institute Genome Sequencing Center for Infectious Disease"/>
            <person name="Wu L."/>
            <person name="Ma J."/>
        </authorList>
    </citation>
    <scope>NUCLEOTIDE SEQUENCE [LARGE SCALE GENOMIC DNA]</scope>
    <source>
        <strain evidence="3">KCTC 33522</strain>
    </source>
</reference>
<name>A0ABW5Y2L8_9BACL</name>
<dbReference type="CDD" id="cd14852">
    <property type="entry name" value="LD-carboxypeptidase"/>
    <property type="match status" value="1"/>
</dbReference>
<keyword evidence="2" id="KW-0645">Protease</keyword>
<evidence type="ECO:0000313" key="3">
    <source>
        <dbReference type="Proteomes" id="UP001597568"/>
    </source>
</evidence>